<evidence type="ECO:0000313" key="1">
    <source>
        <dbReference type="EMBL" id="NKX50398.1"/>
    </source>
</evidence>
<organism evidence="1 2">
    <name type="scientific">Arthrobacter deserti</name>
    <dbReference type="NCBI Taxonomy" id="1742687"/>
    <lineage>
        <taxon>Bacteria</taxon>
        <taxon>Bacillati</taxon>
        <taxon>Actinomycetota</taxon>
        <taxon>Actinomycetes</taxon>
        <taxon>Micrococcales</taxon>
        <taxon>Micrococcaceae</taxon>
        <taxon>Arthrobacter</taxon>
    </lineage>
</organism>
<dbReference type="PANTHER" id="PTHR37310">
    <property type="entry name" value="CYTOPLASMIC PROTEIN-RELATED"/>
    <property type="match status" value="1"/>
</dbReference>
<comment type="caution">
    <text evidence="1">The sequence shown here is derived from an EMBL/GenBank/DDBJ whole genome shotgun (WGS) entry which is preliminary data.</text>
</comment>
<dbReference type="Proteomes" id="UP000523795">
    <property type="component" value="Unassembled WGS sequence"/>
</dbReference>
<protein>
    <submittedName>
        <fullName evidence="1">Four-helix bundle copper-binding protein</fullName>
    </submittedName>
</protein>
<sequence>MTDVHRSLLAHPAAPETPAGNRTAVAACIDACLGCAQACLTGADACLEEARIELFRTCMRAEQSCADICLATARVLSRLGTPATASVRDLVEACRKACAECQEVCAPHEAHEHCAIAAQACSRCGQACAELLLAYD</sequence>
<dbReference type="InterPro" id="IPR005560">
    <property type="entry name" value="Csp_YhjQ"/>
</dbReference>
<gene>
    <name evidence="1" type="ORF">HER39_07425</name>
</gene>
<dbReference type="Gene3D" id="1.20.1270.360">
    <property type="match status" value="1"/>
</dbReference>
<dbReference type="Pfam" id="PF03860">
    <property type="entry name" value="Csp"/>
    <property type="match status" value="1"/>
</dbReference>
<dbReference type="EMBL" id="JAAZSR010000087">
    <property type="protein sequence ID" value="NKX50398.1"/>
    <property type="molecule type" value="Genomic_DNA"/>
</dbReference>
<name>A0ABX1JM74_9MICC</name>
<proteinExistence type="predicted"/>
<accession>A0ABX1JM74</accession>
<dbReference type="PANTHER" id="PTHR37310:SF1">
    <property type="entry name" value="CYTOPLASMIC PROTEIN"/>
    <property type="match status" value="1"/>
</dbReference>
<evidence type="ECO:0000313" key="2">
    <source>
        <dbReference type="Proteomes" id="UP000523795"/>
    </source>
</evidence>
<keyword evidence="2" id="KW-1185">Reference proteome</keyword>
<reference evidence="1 2" key="1">
    <citation type="submission" date="2020-04" db="EMBL/GenBank/DDBJ databases">
        <authorList>
            <person name="Liu S."/>
        </authorList>
    </citation>
    <scope>NUCLEOTIDE SEQUENCE [LARGE SCALE GENOMIC DNA]</scope>
    <source>
        <strain evidence="1 2">CGMCC 1.15091</strain>
    </source>
</reference>